<keyword evidence="7 12" id="KW-0479">Metal-binding</keyword>
<evidence type="ECO:0000256" key="7">
    <source>
        <dbReference type="ARBA" id="ARBA00022723"/>
    </source>
</evidence>
<dbReference type="Gene3D" id="3.20.20.120">
    <property type="entry name" value="Enolase-like C-terminal domain"/>
    <property type="match status" value="1"/>
</dbReference>
<feature type="binding site" evidence="12 15">
    <location>
        <position position="242"/>
    </location>
    <ligand>
        <name>Mg(2+)</name>
        <dbReference type="ChEBI" id="CHEBI:18420"/>
    </ligand>
</feature>
<dbReference type="InterPro" id="IPR020809">
    <property type="entry name" value="Enolase_CS"/>
</dbReference>
<evidence type="ECO:0000256" key="6">
    <source>
        <dbReference type="ARBA" id="ARBA00022525"/>
    </source>
</evidence>
<dbReference type="UniPathway" id="UPA00109">
    <property type="reaction ID" value="UER00187"/>
</dbReference>
<dbReference type="Pfam" id="PF03952">
    <property type="entry name" value="Enolase_N"/>
    <property type="match status" value="1"/>
</dbReference>
<feature type="active site" description="Proton donor" evidence="12 13">
    <location>
        <position position="205"/>
    </location>
</feature>
<dbReference type="SFLD" id="SFLDS00001">
    <property type="entry name" value="Enolase"/>
    <property type="match status" value="1"/>
</dbReference>
<feature type="binding site" evidence="14">
    <location>
        <position position="313"/>
    </location>
    <ligand>
        <name>substrate</name>
    </ligand>
</feature>
<feature type="binding site" evidence="12 15">
    <location>
        <position position="286"/>
    </location>
    <ligand>
        <name>Mg(2+)</name>
        <dbReference type="ChEBI" id="CHEBI:18420"/>
    </ligand>
</feature>
<dbReference type="GO" id="GO:0009986">
    <property type="term" value="C:cell surface"/>
    <property type="evidence" value="ECO:0007669"/>
    <property type="project" value="UniProtKB-SubCell"/>
</dbReference>
<organism evidence="18 19">
    <name type="scientific">Thermoanaerobacter uzonensis DSM 18761</name>
    <dbReference type="NCBI Taxonomy" id="1123369"/>
    <lineage>
        <taxon>Bacteria</taxon>
        <taxon>Bacillati</taxon>
        <taxon>Bacillota</taxon>
        <taxon>Clostridia</taxon>
        <taxon>Thermoanaerobacterales</taxon>
        <taxon>Thermoanaerobacteraceae</taxon>
        <taxon>Thermoanaerobacter</taxon>
    </lineage>
</organism>
<keyword evidence="6 12" id="KW-0964">Secreted</keyword>
<feature type="binding site" evidence="14">
    <location>
        <position position="286"/>
    </location>
    <ligand>
        <name>substrate</name>
    </ligand>
</feature>
<evidence type="ECO:0000256" key="3">
    <source>
        <dbReference type="ARBA" id="ARBA00012058"/>
    </source>
</evidence>
<dbReference type="SMART" id="SM01193">
    <property type="entry name" value="Enolase_N"/>
    <property type="match status" value="1"/>
</dbReference>
<dbReference type="PANTHER" id="PTHR11902:SF1">
    <property type="entry name" value="ENOLASE"/>
    <property type="match status" value="1"/>
</dbReference>
<evidence type="ECO:0000256" key="12">
    <source>
        <dbReference type="HAMAP-Rule" id="MF_00318"/>
    </source>
</evidence>
<feature type="binding site" evidence="12">
    <location>
        <position position="368"/>
    </location>
    <ligand>
        <name>(2R)-2-phosphoglycerate</name>
        <dbReference type="ChEBI" id="CHEBI:58289"/>
    </ligand>
</feature>
<comment type="catalytic activity">
    <reaction evidence="11">
        <text>(2R)-2-phosphoglycerate = phosphoenolpyruvate + H2O</text>
        <dbReference type="Rhea" id="RHEA:10164"/>
        <dbReference type="ChEBI" id="CHEBI:15377"/>
        <dbReference type="ChEBI" id="CHEBI:58289"/>
        <dbReference type="ChEBI" id="CHEBI:58702"/>
        <dbReference type="EC" id="4.2.1.11"/>
    </reaction>
    <physiologicalReaction direction="left-to-right" evidence="11">
        <dbReference type="Rhea" id="RHEA:10165"/>
    </physiologicalReaction>
</comment>
<evidence type="ECO:0000313" key="19">
    <source>
        <dbReference type="Proteomes" id="UP000184127"/>
    </source>
</evidence>
<dbReference type="PROSITE" id="PS00164">
    <property type="entry name" value="ENOLASE"/>
    <property type="match status" value="1"/>
</dbReference>
<feature type="domain" description="Enolase N-terminal" evidence="17">
    <location>
        <begin position="4"/>
        <end position="134"/>
    </location>
</feature>
<feature type="binding site" evidence="14">
    <location>
        <begin position="365"/>
        <end position="368"/>
    </location>
    <ligand>
        <name>substrate</name>
    </ligand>
</feature>
<feature type="binding site" evidence="12 15">
    <location>
        <position position="313"/>
    </location>
    <ligand>
        <name>Mg(2+)</name>
        <dbReference type="ChEBI" id="CHEBI:18420"/>
    </ligand>
</feature>
<dbReference type="GO" id="GO:0000287">
    <property type="term" value="F:magnesium ion binding"/>
    <property type="evidence" value="ECO:0007669"/>
    <property type="project" value="UniProtKB-UniRule"/>
</dbReference>
<evidence type="ECO:0000256" key="11">
    <source>
        <dbReference type="ARBA" id="ARBA00048951"/>
    </source>
</evidence>
<sequence>MSSIIDIFAREILDSRGNPTVEVEVELDSGAVGRAAVPSGASTGAFEAVELRDGDKSRYLGKGVLKAVQNVNDIIAPELIGMEAQDQVAIDKAMIELDGTPNKSKLGANAILGVSLAVAKAAAEECGLPLYQYIGGVNAKTLPVPMMNILNGGKHADNNVDIQEFMIMPIGAPNFREALRMCSEVYHNLKNVLHSKGLSTTVGDEGGFAPNLTSNEEAIQVILEAIEKAGYVPGEDIVLALDPASTELYKEDGKYHFEGEGIVRTPEEMVDFWEQLVNKYPIVSIEDGLAEEDWNGWKLLTERLGKKIQLVGDDLFVTNTQRLSKGISMGVANSILIKLNQIGTLTETLDAIEMAKRAGYTAVVSHRSGETEDSTIADLVVGVNAGQIKTGAPARTDRVVKYNQLLRIEEALGSTAQYLGKTAFYNIKK</sequence>
<dbReference type="InterPro" id="IPR036849">
    <property type="entry name" value="Enolase-like_C_sf"/>
</dbReference>
<dbReference type="SMART" id="SM01192">
    <property type="entry name" value="Enolase_C"/>
    <property type="match status" value="1"/>
</dbReference>
<dbReference type="GO" id="GO:0006096">
    <property type="term" value="P:glycolytic process"/>
    <property type="evidence" value="ECO:0007669"/>
    <property type="project" value="UniProtKB-UniRule"/>
</dbReference>
<keyword evidence="19" id="KW-1185">Reference proteome</keyword>
<dbReference type="FunFam" id="3.20.20.120:FF:000001">
    <property type="entry name" value="Enolase"/>
    <property type="match status" value="1"/>
</dbReference>
<evidence type="ECO:0000313" key="18">
    <source>
        <dbReference type="EMBL" id="SHE82229.1"/>
    </source>
</evidence>
<keyword evidence="9 12" id="KW-0324">Glycolysis</keyword>
<feature type="binding site" evidence="12">
    <location>
        <position position="163"/>
    </location>
    <ligand>
        <name>(2R)-2-phosphoglycerate</name>
        <dbReference type="ChEBI" id="CHEBI:58289"/>
    </ligand>
</feature>
<dbReference type="PRINTS" id="PR00148">
    <property type="entry name" value="ENOLASE"/>
</dbReference>
<dbReference type="InterPro" id="IPR020810">
    <property type="entry name" value="Enolase_C"/>
</dbReference>
<dbReference type="FunFam" id="3.30.390.10:FF:000001">
    <property type="entry name" value="Enolase"/>
    <property type="match status" value="1"/>
</dbReference>
<dbReference type="Proteomes" id="UP000184127">
    <property type="component" value="Unassembled WGS sequence"/>
</dbReference>
<keyword evidence="10 12" id="KW-0456">Lyase</keyword>
<feature type="active site" description="Proton acceptor" evidence="12 13">
    <location>
        <position position="338"/>
    </location>
</feature>
<evidence type="ECO:0000256" key="2">
    <source>
        <dbReference type="ARBA" id="ARBA00009604"/>
    </source>
</evidence>
<evidence type="ECO:0000256" key="8">
    <source>
        <dbReference type="ARBA" id="ARBA00022842"/>
    </source>
</evidence>
<dbReference type="HAMAP" id="MF_00318">
    <property type="entry name" value="Enolase"/>
    <property type="match status" value="1"/>
</dbReference>
<dbReference type="InterPro" id="IPR029017">
    <property type="entry name" value="Enolase-like_N"/>
</dbReference>
<dbReference type="GO" id="GO:0000015">
    <property type="term" value="C:phosphopyruvate hydratase complex"/>
    <property type="evidence" value="ECO:0007669"/>
    <property type="project" value="InterPro"/>
</dbReference>
<dbReference type="PANTHER" id="PTHR11902">
    <property type="entry name" value="ENOLASE"/>
    <property type="match status" value="1"/>
</dbReference>
<dbReference type="NCBIfam" id="TIGR01060">
    <property type="entry name" value="eno"/>
    <property type="match status" value="1"/>
</dbReference>
<evidence type="ECO:0000256" key="10">
    <source>
        <dbReference type="ARBA" id="ARBA00023239"/>
    </source>
</evidence>
<feature type="domain" description="Enolase C-terminal TIM barrel" evidence="16">
    <location>
        <begin position="139"/>
        <end position="426"/>
    </location>
</feature>
<dbReference type="GO" id="GO:0005576">
    <property type="term" value="C:extracellular region"/>
    <property type="evidence" value="ECO:0007669"/>
    <property type="project" value="UniProtKB-SubCell"/>
</dbReference>
<dbReference type="EMBL" id="FQUR01000010">
    <property type="protein sequence ID" value="SHE82229.1"/>
    <property type="molecule type" value="Genomic_DNA"/>
</dbReference>
<feature type="binding site" evidence="14">
    <location>
        <position position="389"/>
    </location>
    <ligand>
        <name>substrate</name>
    </ligand>
</feature>
<dbReference type="SUPFAM" id="SSF54826">
    <property type="entry name" value="Enolase N-terminal domain-like"/>
    <property type="match status" value="1"/>
</dbReference>
<accession>A0A1M4WLU5</accession>
<feature type="binding site" evidence="14">
    <location>
        <position position="155"/>
    </location>
    <ligand>
        <name>substrate</name>
    </ligand>
</feature>
<name>A0A1M4WLU5_9THEO</name>
<reference evidence="19" key="1">
    <citation type="submission" date="2016-11" db="EMBL/GenBank/DDBJ databases">
        <authorList>
            <person name="Varghese N."/>
            <person name="Submissions S."/>
        </authorList>
    </citation>
    <scope>NUCLEOTIDE SEQUENCE [LARGE SCALE GENOMIC DNA]</scope>
    <source>
        <strain evidence="19">DSM 18761</strain>
    </source>
</reference>
<evidence type="ECO:0000259" key="17">
    <source>
        <dbReference type="SMART" id="SM01193"/>
    </source>
</evidence>
<dbReference type="AlphaFoldDB" id="A0A1M4WLU5"/>
<dbReference type="RefSeq" id="WP_072968324.1">
    <property type="nucleotide sequence ID" value="NZ_FQUR01000010.1"/>
</dbReference>
<comment type="pathway">
    <text evidence="1 12">Carbohydrate degradation; glycolysis; pyruvate from D-glyceraldehyde 3-phosphate: step 4/5.</text>
</comment>
<dbReference type="GO" id="GO:0004634">
    <property type="term" value="F:phosphopyruvate hydratase activity"/>
    <property type="evidence" value="ECO:0007669"/>
    <property type="project" value="UniProtKB-UniRule"/>
</dbReference>
<comment type="cofactor">
    <cofactor evidence="15">
        <name>Mg(2+)</name>
        <dbReference type="ChEBI" id="CHEBI:18420"/>
    </cofactor>
    <text evidence="15">Mg(2+) is required for catalysis and for stabilizing the dimer.</text>
</comment>
<evidence type="ECO:0000256" key="13">
    <source>
        <dbReference type="PIRSR" id="PIRSR001400-1"/>
    </source>
</evidence>
<feature type="binding site" evidence="12">
    <location>
        <position position="389"/>
    </location>
    <ligand>
        <name>(2R)-2-phosphoglycerate</name>
        <dbReference type="ChEBI" id="CHEBI:58289"/>
    </ligand>
</feature>
<protein>
    <recommendedName>
        <fullName evidence="4 12">Enolase</fullName>
        <ecNumber evidence="3 12">4.2.1.11</ecNumber>
    </recommendedName>
    <alternativeName>
        <fullName evidence="12">2-phospho-D-glycerate hydro-lyase</fullName>
    </alternativeName>
    <alternativeName>
        <fullName evidence="12">2-phosphoglycerate dehydratase</fullName>
    </alternativeName>
</protein>
<evidence type="ECO:0000256" key="14">
    <source>
        <dbReference type="PIRSR" id="PIRSR001400-2"/>
    </source>
</evidence>
<dbReference type="InterPro" id="IPR000941">
    <property type="entry name" value="Enolase"/>
</dbReference>
<evidence type="ECO:0000256" key="15">
    <source>
        <dbReference type="PIRSR" id="PIRSR001400-3"/>
    </source>
</evidence>
<comment type="cofactor">
    <cofactor evidence="12">
        <name>Mg(2+)</name>
        <dbReference type="ChEBI" id="CHEBI:18420"/>
    </cofactor>
    <text evidence="12">Binds a second Mg(2+) ion via substrate during catalysis.</text>
</comment>
<evidence type="ECO:0000256" key="1">
    <source>
        <dbReference type="ARBA" id="ARBA00005031"/>
    </source>
</evidence>
<dbReference type="InterPro" id="IPR020811">
    <property type="entry name" value="Enolase_N"/>
</dbReference>
<dbReference type="SFLD" id="SFLDF00002">
    <property type="entry name" value="enolase"/>
    <property type="match status" value="1"/>
</dbReference>
<keyword evidence="5 12" id="KW-0963">Cytoplasm</keyword>
<feature type="binding site" evidence="14">
    <location>
        <position position="164"/>
    </location>
    <ligand>
        <name>substrate</name>
    </ligand>
</feature>
<comment type="similarity">
    <text evidence="2 12">Belongs to the enolase family.</text>
</comment>
<proteinExistence type="inferred from homology"/>
<evidence type="ECO:0000256" key="5">
    <source>
        <dbReference type="ARBA" id="ARBA00022490"/>
    </source>
</evidence>
<dbReference type="Pfam" id="PF00113">
    <property type="entry name" value="Enolase_C"/>
    <property type="match status" value="1"/>
</dbReference>
<feature type="binding site" evidence="12">
    <location>
        <position position="338"/>
    </location>
    <ligand>
        <name>(2R)-2-phosphoglycerate</name>
        <dbReference type="ChEBI" id="CHEBI:58289"/>
    </ligand>
</feature>
<comment type="function">
    <text evidence="12">Catalyzes the reversible conversion of 2-phosphoglycerate (2-PG) into phosphoenolpyruvate (PEP). It is essential for the degradation of carbohydrates via glycolysis.</text>
</comment>
<comment type="subcellular location">
    <subcellularLocation>
        <location evidence="12">Cytoplasm</location>
    </subcellularLocation>
    <subcellularLocation>
        <location evidence="12">Secreted</location>
    </subcellularLocation>
    <subcellularLocation>
        <location evidence="12">Cell surface</location>
    </subcellularLocation>
    <text evidence="12">Fractions of enolase are present in both the cytoplasm and on the cell surface.</text>
</comment>
<dbReference type="EC" id="4.2.1.11" evidence="3 12"/>
<evidence type="ECO:0000256" key="9">
    <source>
        <dbReference type="ARBA" id="ARBA00023152"/>
    </source>
</evidence>
<evidence type="ECO:0000256" key="4">
    <source>
        <dbReference type="ARBA" id="ARBA00017068"/>
    </source>
</evidence>
<dbReference type="PIRSF" id="PIRSF001400">
    <property type="entry name" value="Enolase"/>
    <property type="match status" value="1"/>
</dbReference>
<feature type="binding site" evidence="12">
    <location>
        <position position="367"/>
    </location>
    <ligand>
        <name>(2R)-2-phosphoglycerate</name>
        <dbReference type="ChEBI" id="CHEBI:58289"/>
    </ligand>
</feature>
<dbReference type="Gene3D" id="3.30.390.10">
    <property type="entry name" value="Enolase-like, N-terminal domain"/>
    <property type="match status" value="1"/>
</dbReference>
<dbReference type="CDD" id="cd03313">
    <property type="entry name" value="enolase"/>
    <property type="match status" value="1"/>
</dbReference>
<dbReference type="SUPFAM" id="SSF51604">
    <property type="entry name" value="Enolase C-terminal domain-like"/>
    <property type="match status" value="1"/>
</dbReference>
<evidence type="ECO:0000259" key="16">
    <source>
        <dbReference type="SMART" id="SM01192"/>
    </source>
</evidence>
<keyword evidence="8 12" id="KW-0460">Magnesium</keyword>
<dbReference type="SFLD" id="SFLDG00178">
    <property type="entry name" value="enolase"/>
    <property type="match status" value="1"/>
</dbReference>
<gene>
    <name evidence="12" type="primary">eno</name>
    <name evidence="18" type="ORF">SAMN02745195_01208</name>
</gene>